<dbReference type="SUPFAM" id="SSF53613">
    <property type="entry name" value="Ribokinase-like"/>
    <property type="match status" value="1"/>
</dbReference>
<feature type="domain" description="Carbohydrate kinase PfkB" evidence="7">
    <location>
        <begin position="18"/>
        <end position="298"/>
    </location>
</feature>
<dbReference type="GO" id="GO:0005524">
    <property type="term" value="F:ATP binding"/>
    <property type="evidence" value="ECO:0007669"/>
    <property type="project" value="UniProtKB-KW"/>
</dbReference>
<dbReference type="AlphaFoldDB" id="A0ABD7Q118"/>
<evidence type="ECO:0000313" key="8">
    <source>
        <dbReference type="EMBL" id="TBL66544.1"/>
    </source>
</evidence>
<dbReference type="InterPro" id="IPR017583">
    <property type="entry name" value="Tagatose/fructose_Pkinase"/>
</dbReference>
<comment type="caution">
    <text evidence="8">The sequence shown here is derived from an EMBL/GenBank/DDBJ whole genome shotgun (WGS) entry which is preliminary data.</text>
</comment>
<dbReference type="InterPro" id="IPR029056">
    <property type="entry name" value="Ribokinase-like"/>
</dbReference>
<dbReference type="GO" id="GO:0044281">
    <property type="term" value="P:small molecule metabolic process"/>
    <property type="evidence" value="ECO:0007669"/>
    <property type="project" value="UniProtKB-ARBA"/>
</dbReference>
<evidence type="ECO:0000256" key="4">
    <source>
        <dbReference type="ARBA" id="ARBA00022777"/>
    </source>
</evidence>
<dbReference type="EMBL" id="SITJ01000076">
    <property type="protein sequence ID" value="TBL66544.1"/>
    <property type="molecule type" value="Genomic_DNA"/>
</dbReference>
<dbReference type="InterPro" id="IPR002173">
    <property type="entry name" value="Carboh/pur_kinase_PfkB_CS"/>
</dbReference>
<dbReference type="Gene3D" id="3.40.1190.20">
    <property type="match status" value="1"/>
</dbReference>
<name>A0ABD7Q118_HAFAL</name>
<dbReference type="PIRSF" id="PIRSF000535">
    <property type="entry name" value="1PFK/6PFK/LacC"/>
    <property type="match status" value="1"/>
</dbReference>
<accession>A0ABD7Q118</accession>
<evidence type="ECO:0000256" key="1">
    <source>
        <dbReference type="ARBA" id="ARBA00010688"/>
    </source>
</evidence>
<comment type="similarity">
    <text evidence="1 6">Belongs to the carbohydrate kinase PfkB family.</text>
</comment>
<dbReference type="CDD" id="cd01164">
    <property type="entry name" value="FruK_PfkB_like"/>
    <property type="match status" value="1"/>
</dbReference>
<dbReference type="Pfam" id="PF00294">
    <property type="entry name" value="PfkB"/>
    <property type="match status" value="1"/>
</dbReference>
<evidence type="ECO:0000256" key="2">
    <source>
        <dbReference type="ARBA" id="ARBA00022679"/>
    </source>
</evidence>
<keyword evidence="3" id="KW-0547">Nucleotide-binding</keyword>
<gene>
    <name evidence="8" type="primary">pfkB</name>
    <name evidence="8" type="ORF">EYY96_16315</name>
</gene>
<evidence type="ECO:0000259" key="7">
    <source>
        <dbReference type="Pfam" id="PF00294"/>
    </source>
</evidence>
<keyword evidence="5" id="KW-0067">ATP-binding</keyword>
<dbReference type="InterPro" id="IPR011611">
    <property type="entry name" value="PfkB_dom"/>
</dbReference>
<keyword evidence="2 6" id="KW-0808">Transferase</keyword>
<reference evidence="8 9" key="1">
    <citation type="submission" date="2019-02" db="EMBL/GenBank/DDBJ databases">
        <title>Comparative genomic analysis of the Hafnia genus genomes.</title>
        <authorList>
            <person name="Zhiqiu Y."/>
            <person name="Chao Y."/>
            <person name="Yuhui D."/>
            <person name="Di H."/>
            <person name="Bin L."/>
        </authorList>
    </citation>
    <scope>NUCLEOTIDE SEQUENCE [LARGE SCALE GENOMIC DNA]</scope>
    <source>
        <strain evidence="8 9">PCM_1210</strain>
    </source>
</reference>
<protein>
    <recommendedName>
        <fullName evidence="6">Phosphofructokinase</fullName>
    </recommendedName>
</protein>
<dbReference type="PANTHER" id="PTHR46566:SF2">
    <property type="entry name" value="ATP-DEPENDENT 6-PHOSPHOFRUCTOKINASE ISOZYME 2"/>
    <property type="match status" value="1"/>
</dbReference>
<dbReference type="PANTHER" id="PTHR46566">
    <property type="entry name" value="1-PHOSPHOFRUCTOKINASE-RELATED"/>
    <property type="match status" value="1"/>
</dbReference>
<proteinExistence type="inferred from homology"/>
<dbReference type="FunFam" id="3.40.1190.20:FF:000001">
    <property type="entry name" value="Phosphofructokinase"/>
    <property type="match status" value="1"/>
</dbReference>
<dbReference type="GO" id="GO:0008443">
    <property type="term" value="F:phosphofructokinase activity"/>
    <property type="evidence" value="ECO:0007669"/>
    <property type="project" value="UniProtKB-ARBA"/>
</dbReference>
<evidence type="ECO:0000256" key="5">
    <source>
        <dbReference type="ARBA" id="ARBA00022840"/>
    </source>
</evidence>
<dbReference type="PROSITE" id="PS00583">
    <property type="entry name" value="PFKB_KINASES_1"/>
    <property type="match status" value="1"/>
</dbReference>
<keyword evidence="4" id="KW-0418">Kinase</keyword>
<dbReference type="GO" id="GO:0016052">
    <property type="term" value="P:carbohydrate catabolic process"/>
    <property type="evidence" value="ECO:0007669"/>
    <property type="project" value="UniProtKB-ARBA"/>
</dbReference>
<organism evidence="8 9">
    <name type="scientific">Hafnia alvei</name>
    <dbReference type="NCBI Taxonomy" id="569"/>
    <lineage>
        <taxon>Bacteria</taxon>
        <taxon>Pseudomonadati</taxon>
        <taxon>Pseudomonadota</taxon>
        <taxon>Gammaproteobacteria</taxon>
        <taxon>Enterobacterales</taxon>
        <taxon>Hafniaceae</taxon>
        <taxon>Hafnia</taxon>
    </lineage>
</organism>
<evidence type="ECO:0000313" key="9">
    <source>
        <dbReference type="Proteomes" id="UP000291600"/>
    </source>
</evidence>
<dbReference type="Proteomes" id="UP000291600">
    <property type="component" value="Unassembled WGS sequence"/>
</dbReference>
<dbReference type="PROSITE" id="PS00584">
    <property type="entry name" value="PFKB_KINASES_2"/>
    <property type="match status" value="1"/>
</dbReference>
<dbReference type="RefSeq" id="WP_130971290.1">
    <property type="nucleotide sequence ID" value="NZ_SITJ01000076.1"/>
</dbReference>
<evidence type="ECO:0000256" key="6">
    <source>
        <dbReference type="PIRNR" id="PIRNR000535"/>
    </source>
</evidence>
<sequence>MTPIFTLTLAPSLDSSTTTAKIYPDGKLRCSEPVYEPGGGGINVARAIAHLGGEAKAIFPAGGPTGQHLAELLEQEQVAIQTVTTQAWTRQNMHVHTEITGEQYRFVMPGAKLTPQEFDRLRECVLGIPEGSILVISGSLPEGVTTEELQILLRQAQNKHIQCVLDSSGRALMAGLEVGDLLLVKPNQKELSELSGKDLLAEPSAVLEAAQSIVATGKSKYVVVSLGAQGALAVGQHHWVQVVPPPPVKMKSTVGAGDSMVGAMVLKLSQQADLLDIVRYGVAAGSAATLNKGTRLCQQNDVNALYDYLCQQQIPLNDL</sequence>
<dbReference type="NCBIfam" id="TIGR03168">
    <property type="entry name" value="1-PFK"/>
    <property type="match status" value="1"/>
</dbReference>
<evidence type="ECO:0000256" key="3">
    <source>
        <dbReference type="ARBA" id="ARBA00022741"/>
    </source>
</evidence>
<dbReference type="NCBIfam" id="NF007632">
    <property type="entry name" value="PRK10294.1"/>
    <property type="match status" value="1"/>
</dbReference>